<keyword evidence="8" id="KW-0812">Transmembrane</keyword>
<accession>A0AAD2FKB0</accession>
<comment type="function">
    <text evidence="6">Essential sporozoite protein. In the mosquito vector, required for sporozoite development in the oocyst, migration through the vector hemolymph and entry into the vector salivary glands. In the vertebrate host, required for sporozoite migration through the host dermis and infection of host hepatocytes. Binds to highly sulfated heparan sulfate proteoglycans (HSPGs) on the surface of host hepatocytes.</text>
</comment>
<evidence type="ECO:0000256" key="2">
    <source>
        <dbReference type="ARBA" id="ARBA00021911"/>
    </source>
</evidence>
<comment type="caution">
    <text evidence="9">The sequence shown here is derived from an EMBL/GenBank/DDBJ whole genome shotgun (WGS) entry which is preliminary data.</text>
</comment>
<keyword evidence="10" id="KW-1185">Reference proteome</keyword>
<keyword evidence="8" id="KW-1133">Transmembrane helix</keyword>
<evidence type="ECO:0000256" key="3">
    <source>
        <dbReference type="ARBA" id="ARBA00022522"/>
    </source>
</evidence>
<dbReference type="PRINTS" id="PR01217">
    <property type="entry name" value="PRICHEXTENSN"/>
</dbReference>
<comment type="function">
    <text evidence="5">In the vertebrate host, binds to highly sulfated heparan sulfate proteoglycans (HSPGs) on the surface of host hepatocytes and is required for sporozoite invasion of the host hepatocytes.</text>
</comment>
<feature type="compositionally biased region" description="Low complexity" evidence="7">
    <location>
        <begin position="76"/>
        <end position="91"/>
    </location>
</feature>
<feature type="compositionally biased region" description="Polar residues" evidence="7">
    <location>
        <begin position="203"/>
        <end position="233"/>
    </location>
</feature>
<feature type="compositionally biased region" description="Polar residues" evidence="7">
    <location>
        <begin position="141"/>
        <end position="158"/>
    </location>
</feature>
<sequence>MRRPRSSIRFMHHRVWILSLVILCFIVCYIEVDVVPKDEQHEDPERLRLLQRELQVIDDDDGISLRQTILPTLILTPAPTSPTGIPSTSPSNFPTIFSEAPSEPPSTSPSEQPSTSLSPSQYPSLSLQPSLSQRPSYSPSVMPSKTPTMRPTKSPTTMPSVEPSSLPTPSPSNTPTGSIGPSAQPSFEPTNFPTVSLRPSLMPSISAQPTTTREPTNLPSISPTLYPTASPSIMPTPLPPTQSPSGTPSQIPSLSPSLQPSTIPTMFPTLSVFPVVAPSVTMVLVGFPARLSDIQQEEWENMTSDHVLRFYQKFNEIDRGVIPVNVTNVTTVFLEQSYQPEDGRLEIEYEQTLVLGKFRETENDEVLFVAPFVENTQDYVIQLLTTWDFDNLIALRSVVVGKGNGTQAPAPADDTGISSGGLAALAVSIVLGACAVVGFLFWDKKEKWGFRRQSQQPPQPASPIREGVQESERMNGDREGRVHDSQGWRSGGRDGTFGSQGWTNTQPRTPPRYDSSTMPTAAMLSADGGSTIDRMSLATGSHHGRLQSRNTNVAPISMRTGVFGRVRDESEITVTDSDGGLASDTGSDGFVIDPPTLPSIADVAETFLPGTNVGALSPMHIPDEEEEAAHHEYSSSQEMLGLARPHSSPPVFGFSMTIQELE</sequence>
<name>A0AAD2FKB0_9STRA</name>
<feature type="compositionally biased region" description="Low complexity" evidence="7">
    <location>
        <begin position="173"/>
        <end position="182"/>
    </location>
</feature>
<dbReference type="PANTHER" id="PTHR44826:SF3">
    <property type="entry name" value="SPORE COAT PROTEIN SP85"/>
    <property type="match status" value="1"/>
</dbReference>
<dbReference type="EMBL" id="CAKOGP040001335">
    <property type="protein sequence ID" value="CAJ1945117.1"/>
    <property type="molecule type" value="Genomic_DNA"/>
</dbReference>
<reference evidence="9" key="1">
    <citation type="submission" date="2023-08" db="EMBL/GenBank/DDBJ databases">
        <authorList>
            <person name="Audoor S."/>
            <person name="Bilcke G."/>
        </authorList>
    </citation>
    <scope>NUCLEOTIDE SEQUENCE</scope>
</reference>
<evidence type="ECO:0000256" key="5">
    <source>
        <dbReference type="ARBA" id="ARBA00033726"/>
    </source>
</evidence>
<evidence type="ECO:0000256" key="8">
    <source>
        <dbReference type="SAM" id="Phobius"/>
    </source>
</evidence>
<feature type="compositionally biased region" description="Polar residues" evidence="7">
    <location>
        <begin position="497"/>
        <end position="507"/>
    </location>
</feature>
<evidence type="ECO:0000313" key="9">
    <source>
        <dbReference type="EMBL" id="CAJ1945117.1"/>
    </source>
</evidence>
<keyword evidence="8" id="KW-0472">Membrane</keyword>
<keyword evidence="4" id="KW-0677">Repeat</keyword>
<dbReference type="PANTHER" id="PTHR44826">
    <property type="entry name" value="SPORE COAT PROTEIN SP85"/>
    <property type="match status" value="1"/>
</dbReference>
<feature type="region of interest" description="Disordered" evidence="7">
    <location>
        <begin position="450"/>
        <end position="516"/>
    </location>
</feature>
<feature type="region of interest" description="Disordered" evidence="7">
    <location>
        <begin position="75"/>
        <end position="260"/>
    </location>
</feature>
<proteinExistence type="inferred from homology"/>
<evidence type="ECO:0000256" key="1">
    <source>
        <dbReference type="ARBA" id="ARBA00006241"/>
    </source>
</evidence>
<evidence type="ECO:0000256" key="7">
    <source>
        <dbReference type="SAM" id="MobiDB-lite"/>
    </source>
</evidence>
<dbReference type="Proteomes" id="UP001295423">
    <property type="component" value="Unassembled WGS sequence"/>
</dbReference>
<dbReference type="AlphaFoldDB" id="A0AAD2FKB0"/>
<evidence type="ECO:0000313" key="10">
    <source>
        <dbReference type="Proteomes" id="UP001295423"/>
    </source>
</evidence>
<feature type="transmembrane region" description="Helical" evidence="8">
    <location>
        <begin position="421"/>
        <end position="442"/>
    </location>
</feature>
<organism evidence="9 10">
    <name type="scientific">Cylindrotheca closterium</name>
    <dbReference type="NCBI Taxonomy" id="2856"/>
    <lineage>
        <taxon>Eukaryota</taxon>
        <taxon>Sar</taxon>
        <taxon>Stramenopiles</taxon>
        <taxon>Ochrophyta</taxon>
        <taxon>Bacillariophyta</taxon>
        <taxon>Bacillariophyceae</taxon>
        <taxon>Bacillariophycidae</taxon>
        <taxon>Bacillariales</taxon>
        <taxon>Bacillariaceae</taxon>
        <taxon>Cylindrotheca</taxon>
    </lineage>
</organism>
<feature type="compositionally biased region" description="Low complexity" evidence="7">
    <location>
        <begin position="243"/>
        <end position="260"/>
    </location>
</feature>
<keyword evidence="3" id="KW-0748">Sporozoite</keyword>
<feature type="compositionally biased region" description="Polar residues" evidence="7">
    <location>
        <begin position="183"/>
        <end position="194"/>
    </location>
</feature>
<gene>
    <name evidence="9" type="ORF">CYCCA115_LOCUS9261</name>
</gene>
<comment type="similarity">
    <text evidence="1">Belongs to the plasmodium circumsporozoite protein family.</text>
</comment>
<feature type="compositionally biased region" description="Basic and acidic residues" evidence="7">
    <location>
        <begin position="467"/>
        <end position="486"/>
    </location>
</feature>
<dbReference type="InterPro" id="IPR051860">
    <property type="entry name" value="Plasmodium_CSP_Invasion"/>
</dbReference>
<evidence type="ECO:0000256" key="4">
    <source>
        <dbReference type="ARBA" id="ARBA00022737"/>
    </source>
</evidence>
<protein>
    <recommendedName>
        <fullName evidence="2">Circumsporozoite protein</fullName>
    </recommendedName>
</protein>
<feature type="compositionally biased region" description="Low complexity" evidence="7">
    <location>
        <begin position="108"/>
        <end position="140"/>
    </location>
</feature>
<evidence type="ECO:0000256" key="6">
    <source>
        <dbReference type="ARBA" id="ARBA00045806"/>
    </source>
</evidence>